<feature type="transmembrane region" description="Helical" evidence="4">
    <location>
        <begin position="350"/>
        <end position="370"/>
    </location>
</feature>
<protein>
    <submittedName>
        <fullName evidence="5">Uncharacterized protein</fullName>
    </submittedName>
</protein>
<dbReference type="GO" id="GO:0016020">
    <property type="term" value="C:membrane"/>
    <property type="evidence" value="ECO:0007669"/>
    <property type="project" value="UniProtKB-SubCell"/>
</dbReference>
<evidence type="ECO:0000256" key="2">
    <source>
        <dbReference type="ARBA" id="ARBA00006727"/>
    </source>
</evidence>
<keyword evidence="4" id="KW-1133">Transmembrane helix</keyword>
<feature type="transmembrane region" description="Helical" evidence="4">
    <location>
        <begin position="319"/>
        <end position="338"/>
    </location>
</feature>
<feature type="compositionally biased region" description="Polar residues" evidence="3">
    <location>
        <begin position="31"/>
        <end position="49"/>
    </location>
</feature>
<evidence type="ECO:0000313" key="6">
    <source>
        <dbReference type="Proteomes" id="UP001303373"/>
    </source>
</evidence>
<name>A0AAQ3RAB9_9PEZI</name>
<dbReference type="Proteomes" id="UP001303373">
    <property type="component" value="Chromosome 6"/>
</dbReference>
<evidence type="ECO:0000256" key="3">
    <source>
        <dbReference type="SAM" id="MobiDB-lite"/>
    </source>
</evidence>
<feature type="transmembrane region" description="Helical" evidence="4">
    <location>
        <begin position="194"/>
        <end position="217"/>
    </location>
</feature>
<evidence type="ECO:0000313" key="5">
    <source>
        <dbReference type="EMBL" id="WPH01831.1"/>
    </source>
</evidence>
<comment type="similarity">
    <text evidence="2">Belongs to the major facilitator superfamily. Monocarboxylate porter (TC 2.A.1.13) family.</text>
</comment>
<feature type="transmembrane region" description="Helical" evidence="4">
    <location>
        <begin position="463"/>
        <end position="482"/>
    </location>
</feature>
<dbReference type="GO" id="GO:0022857">
    <property type="term" value="F:transmembrane transporter activity"/>
    <property type="evidence" value="ECO:0007669"/>
    <property type="project" value="InterPro"/>
</dbReference>
<feature type="region of interest" description="Disordered" evidence="3">
    <location>
        <begin position="1"/>
        <end position="57"/>
    </location>
</feature>
<dbReference type="SUPFAM" id="SSF103473">
    <property type="entry name" value="MFS general substrate transporter"/>
    <property type="match status" value="1"/>
</dbReference>
<dbReference type="InterPro" id="IPR036259">
    <property type="entry name" value="MFS_trans_sf"/>
</dbReference>
<accession>A0AAQ3RAB9</accession>
<feature type="transmembrane region" description="Helical" evidence="4">
    <location>
        <begin position="584"/>
        <end position="608"/>
    </location>
</feature>
<dbReference type="InterPro" id="IPR050327">
    <property type="entry name" value="Proton-linked_MCT"/>
</dbReference>
<reference evidence="5 6" key="1">
    <citation type="submission" date="2023-11" db="EMBL/GenBank/DDBJ databases">
        <title>An acidophilic fungus is an integral part of prey digestion in a carnivorous sundew plant.</title>
        <authorList>
            <person name="Tsai I.J."/>
        </authorList>
    </citation>
    <scope>NUCLEOTIDE SEQUENCE [LARGE SCALE GENOMIC DNA]</scope>
    <source>
        <strain evidence="5">169a</strain>
    </source>
</reference>
<comment type="subcellular location">
    <subcellularLocation>
        <location evidence="1">Membrane</location>
        <topology evidence="1">Multi-pass membrane protein</topology>
    </subcellularLocation>
</comment>
<feature type="transmembrane region" description="Helical" evidence="4">
    <location>
        <begin position="229"/>
        <end position="249"/>
    </location>
</feature>
<feature type="compositionally biased region" description="Pro residues" evidence="3">
    <location>
        <begin position="139"/>
        <end position="155"/>
    </location>
</feature>
<gene>
    <name evidence="5" type="ORF">R9X50_00468500</name>
</gene>
<keyword evidence="4" id="KW-0472">Membrane</keyword>
<feature type="compositionally biased region" description="Basic and acidic residues" evidence="3">
    <location>
        <begin position="1"/>
        <end position="12"/>
    </location>
</feature>
<dbReference type="Pfam" id="PF07690">
    <property type="entry name" value="MFS_1"/>
    <property type="match status" value="1"/>
</dbReference>
<organism evidence="5 6">
    <name type="scientific">Acrodontium crateriforme</name>
    <dbReference type="NCBI Taxonomy" id="150365"/>
    <lineage>
        <taxon>Eukaryota</taxon>
        <taxon>Fungi</taxon>
        <taxon>Dikarya</taxon>
        <taxon>Ascomycota</taxon>
        <taxon>Pezizomycotina</taxon>
        <taxon>Dothideomycetes</taxon>
        <taxon>Dothideomycetidae</taxon>
        <taxon>Mycosphaerellales</taxon>
        <taxon>Teratosphaeriaceae</taxon>
        <taxon>Acrodontium</taxon>
    </lineage>
</organism>
<dbReference type="EMBL" id="CP138585">
    <property type="protein sequence ID" value="WPH01831.1"/>
    <property type="molecule type" value="Genomic_DNA"/>
</dbReference>
<sequence length="617" mass="67213">MLRHGDSEDRGDQASITNSLVPAPLRVRKSLTGSTSKPYGQSSQLNSLPPSYPEKHSARERFPYNLPVPDPYESEAFSNLHHQRDNASSFARSARSFGASLKHFSITPSEMPYPSRFFVSGTQGDHDRTEQILGLRASKPPPLPPKPQCTVPTPPNRFHQLVIDEPEGYEPETAEIVQFPATDPQNGRTAWLHAAMAFFVVFNCWGINNCFGLFQAYFETSYLRHSSPGSISCIGSTQIALVFGMGVPVGRLIDKGYFKPIFRWGSFIVVAGLFISSWCNKLWSIWLVQGLITGIGMGMVFCSGTVALMTWFDETKIGVAMGLGAAGSCVGGIIYILLSRHFLFTLGYPTTMRILGGVVGVTIIPPNLVFRMRAQDLSSHDRATSSAFVWRSFASSSYFLAMGGMFFSFLGVYFGFVYMIDYAYTVLELDAIRSTNLLIYMFVANLPGRFLPALISDRCIGPLNMMIPSVYLSAAIVVLWISTKSLSGLTVVACFYGFTSAGIQVLYAPTVMAFCLEPAPIVHPTTPSNLENAPVVQDRQLIIDRMGVKAGGIFTAIGLACLIGTPIGGALITYRVKRGLPDIFAGAQVFALVSLAIGGSLLLASRLARIGLQAKRA</sequence>
<feature type="transmembrane region" description="Helical" evidence="4">
    <location>
        <begin position="550"/>
        <end position="572"/>
    </location>
</feature>
<feature type="transmembrane region" description="Helical" evidence="4">
    <location>
        <begin position="284"/>
        <end position="312"/>
    </location>
</feature>
<feature type="transmembrane region" description="Helical" evidence="4">
    <location>
        <begin position="488"/>
        <end position="508"/>
    </location>
</feature>
<dbReference type="PANTHER" id="PTHR11360:SF130">
    <property type="entry name" value="MAJOR FACILITATOR SUPERFAMILY (MFS) PROFILE DOMAIN-CONTAINING PROTEIN-RELATED"/>
    <property type="match status" value="1"/>
</dbReference>
<dbReference type="AlphaFoldDB" id="A0AAQ3RAB9"/>
<dbReference type="InterPro" id="IPR011701">
    <property type="entry name" value="MFS"/>
</dbReference>
<keyword evidence="6" id="KW-1185">Reference proteome</keyword>
<evidence type="ECO:0000256" key="1">
    <source>
        <dbReference type="ARBA" id="ARBA00004141"/>
    </source>
</evidence>
<feature type="region of interest" description="Disordered" evidence="3">
    <location>
        <begin position="136"/>
        <end position="155"/>
    </location>
</feature>
<dbReference type="PANTHER" id="PTHR11360">
    <property type="entry name" value="MONOCARBOXYLATE TRANSPORTER"/>
    <property type="match status" value="1"/>
</dbReference>
<feature type="transmembrane region" description="Helical" evidence="4">
    <location>
        <begin position="398"/>
        <end position="420"/>
    </location>
</feature>
<keyword evidence="4" id="KW-0812">Transmembrane</keyword>
<evidence type="ECO:0000256" key="4">
    <source>
        <dbReference type="SAM" id="Phobius"/>
    </source>
</evidence>
<feature type="transmembrane region" description="Helical" evidence="4">
    <location>
        <begin position="261"/>
        <end position="278"/>
    </location>
</feature>
<feature type="transmembrane region" description="Helical" evidence="4">
    <location>
        <begin position="432"/>
        <end position="451"/>
    </location>
</feature>
<dbReference type="Gene3D" id="1.20.1250.20">
    <property type="entry name" value="MFS general substrate transporter like domains"/>
    <property type="match status" value="1"/>
</dbReference>
<proteinExistence type="inferred from homology"/>